<accession>A0A498CNI6</accession>
<dbReference type="AlphaFoldDB" id="A0A498CNI6"/>
<comment type="caution">
    <text evidence="3">The sequence shown here is derived from an EMBL/GenBank/DDBJ whole genome shotgun (WGS) entry which is preliminary data.</text>
</comment>
<gene>
    <name evidence="3" type="ORF">D4A47_04585</name>
</gene>
<feature type="signal peptide" evidence="2">
    <location>
        <begin position="1"/>
        <end position="23"/>
    </location>
</feature>
<feature type="chain" id="PRO_5038535615" evidence="2">
    <location>
        <begin position="24"/>
        <end position="390"/>
    </location>
</feature>
<evidence type="ECO:0000313" key="3">
    <source>
        <dbReference type="EMBL" id="RLL13219.1"/>
    </source>
</evidence>
<evidence type="ECO:0000313" key="4">
    <source>
        <dbReference type="Proteomes" id="UP000276301"/>
    </source>
</evidence>
<dbReference type="PROSITE" id="PS51257">
    <property type="entry name" value="PROKAR_LIPOPROTEIN"/>
    <property type="match status" value="1"/>
</dbReference>
<dbReference type="InterPro" id="IPR045714">
    <property type="entry name" value="DUF6070"/>
</dbReference>
<evidence type="ECO:0000256" key="1">
    <source>
        <dbReference type="SAM" id="MobiDB-lite"/>
    </source>
</evidence>
<dbReference type="Proteomes" id="UP000276301">
    <property type="component" value="Unassembled WGS sequence"/>
</dbReference>
<feature type="region of interest" description="Disordered" evidence="1">
    <location>
        <begin position="23"/>
        <end position="58"/>
    </location>
</feature>
<keyword evidence="4" id="KW-1185">Reference proteome</keyword>
<evidence type="ECO:0000256" key="2">
    <source>
        <dbReference type="SAM" id="SignalP"/>
    </source>
</evidence>
<dbReference type="Pfam" id="PF19546">
    <property type="entry name" value="DUF6070"/>
    <property type="match status" value="1"/>
</dbReference>
<keyword evidence="2" id="KW-0732">Signal</keyword>
<feature type="compositionally biased region" description="Low complexity" evidence="1">
    <location>
        <begin position="23"/>
        <end position="55"/>
    </location>
</feature>
<dbReference type="EMBL" id="RCHT01000004">
    <property type="protein sequence ID" value="RLL13219.1"/>
    <property type="molecule type" value="Genomic_DNA"/>
</dbReference>
<reference evidence="3 4" key="1">
    <citation type="submission" date="2018-10" db="EMBL/GenBank/DDBJ databases">
        <title>Anaerotruncus faecis sp. nov., isolated from human feces.</title>
        <authorList>
            <person name="Wang Y.-J."/>
        </authorList>
    </citation>
    <scope>NUCLEOTIDE SEQUENCE [LARGE SCALE GENOMIC DNA]</scope>
    <source>
        <strain evidence="3 4">22A2-44</strain>
    </source>
</reference>
<sequence>MKKALVLCVALALLAGCAREPAAAPQPQSAAESSAVSAEPSESAEPAEPAEPAAPDLSDYPALTERYVDRLLASGAAGRTWSTPFNIGADALVDYYALHCMEDLGEQAPAEFPAGEVEEYIGRYFDVDPASCMRIHVRYDEAANAYRFEGLGATCTAQVNKASLEDGLLTLDYDVYSPREDGTVIWSGTVKIRLSPDGGWKYEENEMRYPLYPVGGDGQTREQFAETYVYPMIPSGRLLQYDWSSPEEMEADHLFFYLCFNNLLGMEKDFEGCFAPGATAPAAEVEAAIREYFDVPVEYLRTSQFYRADGDCYEMIGGFGGGGWQSVLDYAEQDGVIELAVGSYGPDDQPDHPMHVGRLTVEKKPGGGFLYRSYEIVHSWPPEPIAFFAE</sequence>
<proteinExistence type="predicted"/>
<name>A0A498CNI6_9FIRM</name>
<organism evidence="3 4">
    <name type="scientific">Anaerotruncus massiliensis</name>
    <name type="common">ex Liu et al. 2021</name>
    <dbReference type="NCBI Taxonomy" id="2321404"/>
    <lineage>
        <taxon>Bacteria</taxon>
        <taxon>Bacillati</taxon>
        <taxon>Bacillota</taxon>
        <taxon>Clostridia</taxon>
        <taxon>Eubacteriales</taxon>
        <taxon>Oscillospiraceae</taxon>
        <taxon>Anaerotruncus</taxon>
    </lineage>
</organism>
<dbReference type="RefSeq" id="WP_121586347.1">
    <property type="nucleotide sequence ID" value="NZ_RCHT01000004.1"/>
</dbReference>
<protein>
    <submittedName>
        <fullName evidence="3">Uncharacterized protein</fullName>
    </submittedName>
</protein>